<feature type="signal peptide" evidence="1">
    <location>
        <begin position="1"/>
        <end position="18"/>
    </location>
</feature>
<organism evidence="2 3">
    <name type="scientific">Cuscuta campestris</name>
    <dbReference type="NCBI Taxonomy" id="132261"/>
    <lineage>
        <taxon>Eukaryota</taxon>
        <taxon>Viridiplantae</taxon>
        <taxon>Streptophyta</taxon>
        <taxon>Embryophyta</taxon>
        <taxon>Tracheophyta</taxon>
        <taxon>Spermatophyta</taxon>
        <taxon>Magnoliopsida</taxon>
        <taxon>eudicotyledons</taxon>
        <taxon>Gunneridae</taxon>
        <taxon>Pentapetalae</taxon>
        <taxon>asterids</taxon>
        <taxon>lamiids</taxon>
        <taxon>Solanales</taxon>
        <taxon>Convolvulaceae</taxon>
        <taxon>Cuscuteae</taxon>
        <taxon>Cuscuta</taxon>
        <taxon>Cuscuta subgen. Grammica</taxon>
        <taxon>Cuscuta sect. Cleistogrammica</taxon>
    </lineage>
</organism>
<evidence type="ECO:0000256" key="1">
    <source>
        <dbReference type="SAM" id="SignalP"/>
    </source>
</evidence>
<protein>
    <recommendedName>
        <fullName evidence="4">Secreted protein</fullName>
    </recommendedName>
</protein>
<dbReference type="Proteomes" id="UP000595140">
    <property type="component" value="Unassembled WGS sequence"/>
</dbReference>
<dbReference type="AlphaFoldDB" id="A0A484NHF6"/>
<evidence type="ECO:0000313" key="3">
    <source>
        <dbReference type="Proteomes" id="UP000595140"/>
    </source>
</evidence>
<dbReference type="EMBL" id="OOIL02006696">
    <property type="protein sequence ID" value="VFR00394.1"/>
    <property type="molecule type" value="Genomic_DNA"/>
</dbReference>
<keyword evidence="3" id="KW-1185">Reference proteome</keyword>
<feature type="chain" id="PRO_5019840939" description="Secreted protein" evidence="1">
    <location>
        <begin position="19"/>
        <end position="67"/>
    </location>
</feature>
<reference evidence="2 3" key="1">
    <citation type="submission" date="2018-04" db="EMBL/GenBank/DDBJ databases">
        <authorList>
            <person name="Vogel A."/>
        </authorList>
    </citation>
    <scope>NUCLEOTIDE SEQUENCE [LARGE SCALE GENOMIC DNA]</scope>
</reference>
<evidence type="ECO:0008006" key="4">
    <source>
        <dbReference type="Google" id="ProtNLM"/>
    </source>
</evidence>
<name>A0A484NHF6_9ASTE</name>
<accession>A0A484NHF6</accession>
<evidence type="ECO:0000313" key="2">
    <source>
        <dbReference type="EMBL" id="VFR00394.1"/>
    </source>
</evidence>
<proteinExistence type="predicted"/>
<sequence>MSSHLLSVLLCVFPPAATIVVGLSTHRRHSASMTDHYLGGETCTDARMHPLLTEFKFRSHSLVTLCF</sequence>
<gene>
    <name evidence="2" type="ORF">CCAM_LOCUS42169</name>
</gene>
<keyword evidence="1" id="KW-0732">Signal</keyword>